<sequence length="81" mass="8950">MRACICAVVRVCMGGCYCRYAAPSLTNCTTALQLLSQAYIRGNLRALLHEKKKVLLIPSPDLILAALAFSRLVLLHSMTIW</sequence>
<organism evidence="1 2">
    <name type="scientific">Periconia digitata</name>
    <dbReference type="NCBI Taxonomy" id="1303443"/>
    <lineage>
        <taxon>Eukaryota</taxon>
        <taxon>Fungi</taxon>
        <taxon>Dikarya</taxon>
        <taxon>Ascomycota</taxon>
        <taxon>Pezizomycotina</taxon>
        <taxon>Dothideomycetes</taxon>
        <taxon>Pleosporomycetidae</taxon>
        <taxon>Pleosporales</taxon>
        <taxon>Massarineae</taxon>
        <taxon>Periconiaceae</taxon>
        <taxon>Periconia</taxon>
    </lineage>
</organism>
<accession>A0A9W4UEB2</accession>
<evidence type="ECO:0000313" key="2">
    <source>
        <dbReference type="Proteomes" id="UP001152607"/>
    </source>
</evidence>
<proteinExistence type="predicted"/>
<keyword evidence="2" id="KW-1185">Reference proteome</keyword>
<dbReference type="AlphaFoldDB" id="A0A9W4UEB2"/>
<reference evidence="1" key="1">
    <citation type="submission" date="2023-01" db="EMBL/GenBank/DDBJ databases">
        <authorList>
            <person name="Van Ghelder C."/>
            <person name="Rancurel C."/>
        </authorList>
    </citation>
    <scope>NUCLEOTIDE SEQUENCE</scope>
    <source>
        <strain evidence="1">CNCM I-4278</strain>
    </source>
</reference>
<comment type="caution">
    <text evidence="1">The sequence shown here is derived from an EMBL/GenBank/DDBJ whole genome shotgun (WGS) entry which is preliminary data.</text>
</comment>
<gene>
    <name evidence="1" type="ORF">PDIGIT_LOCUS7188</name>
</gene>
<name>A0A9W4UEB2_9PLEO</name>
<protein>
    <submittedName>
        <fullName evidence="1">Uncharacterized protein</fullName>
    </submittedName>
</protein>
<dbReference type="EMBL" id="CAOQHR010000004">
    <property type="protein sequence ID" value="CAI6334134.1"/>
    <property type="molecule type" value="Genomic_DNA"/>
</dbReference>
<dbReference type="Proteomes" id="UP001152607">
    <property type="component" value="Unassembled WGS sequence"/>
</dbReference>
<evidence type="ECO:0000313" key="1">
    <source>
        <dbReference type="EMBL" id="CAI6334134.1"/>
    </source>
</evidence>